<evidence type="ECO:0000313" key="2">
    <source>
        <dbReference type="EMBL" id="KAJ1217125.1"/>
    </source>
</evidence>
<name>A0AAV7WYQ2_PLEWA</name>
<gene>
    <name evidence="2" type="ORF">NDU88_004720</name>
</gene>
<comment type="caution">
    <text evidence="2">The sequence shown here is derived from an EMBL/GenBank/DDBJ whole genome shotgun (WGS) entry which is preliminary data.</text>
</comment>
<evidence type="ECO:0000256" key="1">
    <source>
        <dbReference type="SAM" id="MobiDB-lite"/>
    </source>
</evidence>
<evidence type="ECO:0000313" key="3">
    <source>
        <dbReference type="Proteomes" id="UP001066276"/>
    </source>
</evidence>
<accession>A0AAV7WYQ2</accession>
<dbReference type="EMBL" id="JANPWB010000001">
    <property type="protein sequence ID" value="KAJ1217125.1"/>
    <property type="molecule type" value="Genomic_DNA"/>
</dbReference>
<dbReference type="AlphaFoldDB" id="A0AAV7WYQ2"/>
<feature type="compositionally biased region" description="Polar residues" evidence="1">
    <location>
        <begin position="9"/>
        <end position="29"/>
    </location>
</feature>
<reference evidence="2" key="1">
    <citation type="journal article" date="2022" name="bioRxiv">
        <title>Sequencing and chromosome-scale assembly of the giantPleurodeles waltlgenome.</title>
        <authorList>
            <person name="Brown T."/>
            <person name="Elewa A."/>
            <person name="Iarovenko S."/>
            <person name="Subramanian E."/>
            <person name="Araus A.J."/>
            <person name="Petzold A."/>
            <person name="Susuki M."/>
            <person name="Suzuki K.-i.T."/>
            <person name="Hayashi T."/>
            <person name="Toyoda A."/>
            <person name="Oliveira C."/>
            <person name="Osipova E."/>
            <person name="Leigh N.D."/>
            <person name="Simon A."/>
            <person name="Yun M.H."/>
        </authorList>
    </citation>
    <scope>NUCLEOTIDE SEQUENCE</scope>
    <source>
        <strain evidence="2">20211129_DDA</strain>
        <tissue evidence="2">Liver</tissue>
    </source>
</reference>
<sequence>MWRGPPLHLQQTFSTPANAQASTCGTWKSSCCLPQLGEAKGSNPALRRSSYTRRRSEKPTRHGSPPCPRRELLKSSGFPSRTVVVRSAEPGRTPEPYLRDFKSPSPPRRSFHSRGASQSQEKPQGGWV</sequence>
<keyword evidence="3" id="KW-1185">Reference proteome</keyword>
<organism evidence="2 3">
    <name type="scientific">Pleurodeles waltl</name>
    <name type="common">Iberian ribbed newt</name>
    <dbReference type="NCBI Taxonomy" id="8319"/>
    <lineage>
        <taxon>Eukaryota</taxon>
        <taxon>Metazoa</taxon>
        <taxon>Chordata</taxon>
        <taxon>Craniata</taxon>
        <taxon>Vertebrata</taxon>
        <taxon>Euteleostomi</taxon>
        <taxon>Amphibia</taxon>
        <taxon>Batrachia</taxon>
        <taxon>Caudata</taxon>
        <taxon>Salamandroidea</taxon>
        <taxon>Salamandridae</taxon>
        <taxon>Pleurodelinae</taxon>
        <taxon>Pleurodeles</taxon>
    </lineage>
</organism>
<dbReference type="Proteomes" id="UP001066276">
    <property type="component" value="Chromosome 1_1"/>
</dbReference>
<protein>
    <submittedName>
        <fullName evidence="2">Uncharacterized protein</fullName>
    </submittedName>
</protein>
<proteinExistence type="predicted"/>
<feature type="region of interest" description="Disordered" evidence="1">
    <location>
        <begin position="1"/>
        <end position="128"/>
    </location>
</feature>